<evidence type="ECO:0000313" key="2">
    <source>
        <dbReference type="Proteomes" id="UP001203036"/>
    </source>
</evidence>
<accession>A0ACC5ZXZ9</accession>
<comment type="caution">
    <text evidence="1">The sequence shown here is derived from an EMBL/GenBank/DDBJ whole genome shotgun (WGS) entry which is preliminary data.</text>
</comment>
<dbReference type="EMBL" id="JAMQGO010000008">
    <property type="protein sequence ID" value="MCM2562980.1"/>
    <property type="molecule type" value="Genomic_DNA"/>
</dbReference>
<protein>
    <submittedName>
        <fullName evidence="1">AarF/ABC1/UbiB kinase family protein</fullName>
    </submittedName>
</protein>
<evidence type="ECO:0000313" key="1">
    <source>
        <dbReference type="EMBL" id="MCM2562980.1"/>
    </source>
</evidence>
<sequence>MTKSTSNASRPLAVPAGRINRFARLGSMTAGIAGNMAVSALGPLGRGTRPEMRRLLMTPANMRRLADELSRMRGAAMKMGQLISMDAGEVLPPELAGIMARLRDQAHVMPPAQLKQVLTRNWGGDWQRHFRQFDVRPIAAASIGQVHRARLRDGRDVAIKVQYPGIANSIDSDVANVGALVRMSGLLPGGFDLAPYMEEARSQLHEETDYTREGAHLERFARLLADSAAFALPMFHADWSTRKILTMSFLEGRPIETAAEAPQAERNGIMGSLIDLTLREVFEFGLTQSDPNFANYRYNAETGRIVLLDFGATRALDPSLTGGYRRLMRAGLEGNAPALQVAAQELRFIKGDGTFDAHILAMIGTVFDAIRGAEAFEFADRTLSARMNEQGMALAQAGYVPPPLPMDVLYLQRKFGGMFLLGSRLGATLPVEAYLRRYLE</sequence>
<proteinExistence type="predicted"/>
<keyword evidence="1" id="KW-0808">Transferase</keyword>
<name>A0ACC5ZXZ9_9RHOB</name>
<keyword evidence="2" id="KW-1185">Reference proteome</keyword>
<keyword evidence="1" id="KW-0418">Kinase</keyword>
<reference evidence="1" key="1">
    <citation type="submission" date="2022-06" db="EMBL/GenBank/DDBJ databases">
        <title>Lutimaribacter sp. EGI FJ00013, a novel bacterium isolated from a salt lake sediment enrichment.</title>
        <authorList>
            <person name="Gao L."/>
            <person name="Fang B.-Z."/>
            <person name="Li W.-J."/>
        </authorList>
    </citation>
    <scope>NUCLEOTIDE SEQUENCE</scope>
    <source>
        <strain evidence="1">EGI FJ00013</strain>
    </source>
</reference>
<organism evidence="1 2">
    <name type="scientific">Lutimaribacter degradans</name>
    <dbReference type="NCBI Taxonomy" id="2945989"/>
    <lineage>
        <taxon>Bacteria</taxon>
        <taxon>Pseudomonadati</taxon>
        <taxon>Pseudomonadota</taxon>
        <taxon>Alphaproteobacteria</taxon>
        <taxon>Rhodobacterales</taxon>
        <taxon>Roseobacteraceae</taxon>
        <taxon>Lutimaribacter</taxon>
    </lineage>
</organism>
<dbReference type="Proteomes" id="UP001203036">
    <property type="component" value="Unassembled WGS sequence"/>
</dbReference>
<gene>
    <name evidence="1" type="ORF">M8744_12570</name>
</gene>